<keyword evidence="5" id="KW-1185">Reference proteome</keyword>
<dbReference type="NCBIfam" id="TIGR02302">
    <property type="entry name" value="aProt_lowcomp"/>
    <property type="match status" value="1"/>
</dbReference>
<feature type="compositionally biased region" description="Basic and acidic residues" evidence="2">
    <location>
        <begin position="708"/>
        <end position="723"/>
    </location>
</feature>
<dbReference type="AlphaFoldDB" id="A0A1V0RP61"/>
<evidence type="ECO:0000256" key="3">
    <source>
        <dbReference type="SAM" id="Phobius"/>
    </source>
</evidence>
<dbReference type="OrthoDB" id="8477685at2"/>
<feature type="coiled-coil region" evidence="1">
    <location>
        <begin position="566"/>
        <end position="612"/>
    </location>
</feature>
<dbReference type="InterPro" id="IPR012683">
    <property type="entry name" value="CHP02302_TM"/>
</dbReference>
<feature type="region of interest" description="Disordered" evidence="2">
    <location>
        <begin position="545"/>
        <end position="564"/>
    </location>
</feature>
<protein>
    <submittedName>
        <fullName evidence="4">ATPase</fullName>
    </submittedName>
</protein>
<feature type="compositionally biased region" description="Basic and acidic residues" evidence="2">
    <location>
        <begin position="735"/>
        <end position="746"/>
    </location>
</feature>
<feature type="compositionally biased region" description="Polar residues" evidence="2">
    <location>
        <begin position="650"/>
        <end position="661"/>
    </location>
</feature>
<dbReference type="Pfam" id="PF13779">
    <property type="entry name" value="DUF4175"/>
    <property type="match status" value="1"/>
</dbReference>
<dbReference type="Proteomes" id="UP000192273">
    <property type="component" value="Chromosome"/>
</dbReference>
<name>A0A1V0RP61_9RHOB</name>
<feature type="compositionally biased region" description="Basic and acidic residues" evidence="2">
    <location>
        <begin position="665"/>
        <end position="675"/>
    </location>
</feature>
<keyword evidence="3" id="KW-0472">Membrane</keyword>
<feature type="compositionally biased region" description="Basic and acidic residues" evidence="2">
    <location>
        <begin position="548"/>
        <end position="561"/>
    </location>
</feature>
<dbReference type="RefSeq" id="WP_081508593.1">
    <property type="nucleotide sequence ID" value="NZ_CP020474.1"/>
</dbReference>
<feature type="transmembrane region" description="Helical" evidence="3">
    <location>
        <begin position="156"/>
        <end position="174"/>
    </location>
</feature>
<feature type="coiled-coil region" evidence="1">
    <location>
        <begin position="500"/>
        <end position="540"/>
    </location>
</feature>
<feature type="compositionally biased region" description="Low complexity" evidence="2">
    <location>
        <begin position="786"/>
        <end position="806"/>
    </location>
</feature>
<sequence length="866" mass="94346">MAATENPLKVMTARLRRPLMLTWAGLIAERLVRAFWPVWSVIALSAAALMLGLQDMAAFEVVWGAAMLAALAVLAFGVLGMARFRFPRRAEALARLDEAMPGRPLAALGDVQAIGAGDAGSAALWQAHQARMAARAAQARAVEPDLRLSRQDPFGVRYIALLGLIVALLFGSVWRAGSVVQMVPGGGAAALTSGPTWEGWIEPPAYTGLPSLYLADQGAVIEVPEGSRITLRFYGEVGALSLFETVSGGSTEAAITDPEQNFDVTRTGDLRIDGPGGRSWAVQALADAAPTVEVIERDARTAFDGQMSQPFGARDDYGVVSGGAVFTLDLAQVDRRHGLAVEPDARDPISLDLPMPLAGDRTEFTETLVENLSEHPWAHLPVTLRLQVADAAGQEGQSEPFQMALPARRFFDPMAAAVIEQRRDLLWSRQNAPRVAQVLRAVSYKPEGRLFRSEKAYLRLRIIIRQLEAMTQSDGLDAAERDEIAQALWDLGVLLEDGDLGDALERMRAAQERLSEAMKNGASEEEIARLMQDLRDATQDYLRQKMQQAERENPEESDQRSAENMMQMNQQDLQDMMDRIQELMEQGRYAEAQQALEEFQQMMENMQVTQGQGQQGQSPGEQAMEGLAETLREQQGLSDQAFRDLQEQFNPGAQSGQSQNNEGRSGGEGRGESHDGQQGQGGQGGEQQGQGGEGREQAEDGEGAEGSLAERQEALRQELERQRQGLPQLGGEAGEAARDALERAGRAMEGAEDALRNDDLAGAIDNQAEAMEALREGMRNMGEAMAEQQNPGGQGEAEGQPGQAQADPLGREAGQGRQVGTQDSLLQGEDVYRRARELLDEIRKRSGEGARPDVELDYLKRLLERF</sequence>
<keyword evidence="3" id="KW-1133">Transmembrane helix</keyword>
<dbReference type="EMBL" id="CP020474">
    <property type="protein sequence ID" value="ARE83425.1"/>
    <property type="molecule type" value="Genomic_DNA"/>
</dbReference>
<evidence type="ECO:0000313" key="4">
    <source>
        <dbReference type="EMBL" id="ARE83425.1"/>
    </source>
</evidence>
<reference evidence="4 5" key="1">
    <citation type="submission" date="2017-03" db="EMBL/GenBank/DDBJ databases">
        <title>Genome Sequence of Roseovarius mucosus strain SMR3 Isolated from a culture of the Diatom Skeletonema marinoi.</title>
        <authorList>
            <person name="Topel M."/>
            <person name="Pinder M."/>
            <person name="Johansson O.N."/>
            <person name="Kourtchenko O."/>
            <person name="Godhe A."/>
            <person name="Clarke A.K."/>
        </authorList>
    </citation>
    <scope>NUCLEOTIDE SEQUENCE [LARGE SCALE GENOMIC DNA]</scope>
    <source>
        <strain evidence="4 5">SMR3</strain>
    </source>
</reference>
<accession>A0A1V0RP61</accession>
<evidence type="ECO:0000256" key="1">
    <source>
        <dbReference type="SAM" id="Coils"/>
    </source>
</evidence>
<evidence type="ECO:0000256" key="2">
    <source>
        <dbReference type="SAM" id="MobiDB-lite"/>
    </source>
</evidence>
<feature type="transmembrane region" description="Helical" evidence="3">
    <location>
        <begin position="61"/>
        <end position="82"/>
    </location>
</feature>
<feature type="region of interest" description="Disordered" evidence="2">
    <location>
        <begin position="650"/>
        <end position="829"/>
    </location>
</feature>
<feature type="compositionally biased region" description="Gly residues" evidence="2">
    <location>
        <begin position="678"/>
        <end position="692"/>
    </location>
</feature>
<keyword evidence="3" id="KW-0812">Transmembrane</keyword>
<evidence type="ECO:0000313" key="5">
    <source>
        <dbReference type="Proteomes" id="UP000192273"/>
    </source>
</evidence>
<organism evidence="4 5">
    <name type="scientific">Roseovarius mucosus</name>
    <dbReference type="NCBI Taxonomy" id="215743"/>
    <lineage>
        <taxon>Bacteria</taxon>
        <taxon>Pseudomonadati</taxon>
        <taxon>Pseudomonadota</taxon>
        <taxon>Alphaproteobacteria</taxon>
        <taxon>Rhodobacterales</taxon>
        <taxon>Roseobacteraceae</taxon>
        <taxon>Roseovarius</taxon>
    </lineage>
</organism>
<dbReference type="KEGG" id="rmm:ROSMUCSMR3_01950"/>
<gene>
    <name evidence="4" type="ORF">ROSMUCSMR3_01950</name>
</gene>
<feature type="transmembrane region" description="Helical" evidence="3">
    <location>
        <begin position="21"/>
        <end position="49"/>
    </location>
</feature>
<keyword evidence="1" id="KW-0175">Coiled coil</keyword>
<proteinExistence type="predicted"/>